<dbReference type="SUPFAM" id="SSF55424">
    <property type="entry name" value="FAD/NAD-linked reductases, dimerisation (C-terminal) domain"/>
    <property type="match status" value="1"/>
</dbReference>
<keyword evidence="5" id="KW-0560">Oxidoreductase</keyword>
<dbReference type="Gene3D" id="3.30.390.30">
    <property type="match status" value="1"/>
</dbReference>
<sequence length="185" mass="20588">YLRTNYLNIYAGGDVAGPYQFTHTASHMAWFAAVNALFGTFWKFAVDYSVIPWCTFTSPEVARVGISETEAQAQNIAYEVTTFDVAELDRALADEAAHGVVKVITPPGKDTILGVTIVADHAGDLISEYVLAMKYGLGLKKIMGTIHIYPTLAEMNKFAASEWRKKHKPDWALELAGRYHAWRRS</sequence>
<dbReference type="AlphaFoldDB" id="A0A972VXZ9"/>
<evidence type="ECO:0000256" key="1">
    <source>
        <dbReference type="ARBA" id="ARBA00001974"/>
    </source>
</evidence>
<dbReference type="GO" id="GO:0003955">
    <property type="term" value="F:NAD(P)H dehydrogenase (quinone) activity"/>
    <property type="evidence" value="ECO:0007669"/>
    <property type="project" value="TreeGrafter"/>
</dbReference>
<dbReference type="InterPro" id="IPR004099">
    <property type="entry name" value="Pyr_nucl-diS_OxRdtase_dimer"/>
</dbReference>
<evidence type="ECO:0000256" key="4">
    <source>
        <dbReference type="ARBA" id="ARBA00022827"/>
    </source>
</evidence>
<accession>A0A972VXZ9</accession>
<dbReference type="InterPro" id="IPR016156">
    <property type="entry name" value="FAD/NAD-linked_Rdtase_dimer_sf"/>
</dbReference>
<organism evidence="7 8">
    <name type="scientific">SAR86 cluster bacterium</name>
    <dbReference type="NCBI Taxonomy" id="2030880"/>
    <lineage>
        <taxon>Bacteria</taxon>
        <taxon>Pseudomonadati</taxon>
        <taxon>Pseudomonadota</taxon>
        <taxon>Gammaproteobacteria</taxon>
        <taxon>SAR86 cluster</taxon>
    </lineage>
</organism>
<keyword evidence="4" id="KW-0274">FAD</keyword>
<name>A0A972VXZ9_9GAMM</name>
<evidence type="ECO:0000313" key="8">
    <source>
        <dbReference type="Proteomes" id="UP000754644"/>
    </source>
</evidence>
<dbReference type="Pfam" id="PF02852">
    <property type="entry name" value="Pyr_redox_dim"/>
    <property type="match status" value="1"/>
</dbReference>
<dbReference type="SUPFAM" id="SSF51905">
    <property type="entry name" value="FAD/NAD(P)-binding domain"/>
    <property type="match status" value="1"/>
</dbReference>
<dbReference type="PRINTS" id="PR00411">
    <property type="entry name" value="PNDRDTASEI"/>
</dbReference>
<dbReference type="PANTHER" id="PTHR43014:SF2">
    <property type="entry name" value="MERCURIC REDUCTASE"/>
    <property type="match status" value="1"/>
</dbReference>
<keyword evidence="3" id="KW-0285">Flavoprotein</keyword>
<comment type="caution">
    <text evidence="7">The sequence shown here is derived from an EMBL/GenBank/DDBJ whole genome shotgun (WGS) entry which is preliminary data.</text>
</comment>
<dbReference type="PANTHER" id="PTHR43014">
    <property type="entry name" value="MERCURIC REDUCTASE"/>
    <property type="match status" value="1"/>
</dbReference>
<feature type="non-terminal residue" evidence="7">
    <location>
        <position position="1"/>
    </location>
</feature>
<evidence type="ECO:0000256" key="3">
    <source>
        <dbReference type="ARBA" id="ARBA00022630"/>
    </source>
</evidence>
<evidence type="ECO:0000259" key="6">
    <source>
        <dbReference type="Pfam" id="PF02852"/>
    </source>
</evidence>
<comment type="cofactor">
    <cofactor evidence="1">
        <name>FAD</name>
        <dbReference type="ChEBI" id="CHEBI:57692"/>
    </cofactor>
</comment>
<evidence type="ECO:0000256" key="5">
    <source>
        <dbReference type="ARBA" id="ARBA00023002"/>
    </source>
</evidence>
<proteinExistence type="inferred from homology"/>
<comment type="similarity">
    <text evidence="2">Belongs to the class-I pyridine nucleotide-disulfide oxidoreductase family.</text>
</comment>
<reference evidence="7" key="1">
    <citation type="submission" date="2020-05" db="EMBL/GenBank/DDBJ databases">
        <title>Sulfur intermediates as new biogeochemical hubs in an aquatic model microbial ecosystem.</title>
        <authorList>
            <person name="Vigneron A."/>
        </authorList>
    </citation>
    <scope>NUCLEOTIDE SEQUENCE</scope>
    <source>
        <strain evidence="7">Bin.250</strain>
    </source>
</reference>
<dbReference type="EMBL" id="JABMOJ010000176">
    <property type="protein sequence ID" value="NQV64672.1"/>
    <property type="molecule type" value="Genomic_DNA"/>
</dbReference>
<dbReference type="Proteomes" id="UP000754644">
    <property type="component" value="Unassembled WGS sequence"/>
</dbReference>
<evidence type="ECO:0000256" key="2">
    <source>
        <dbReference type="ARBA" id="ARBA00007532"/>
    </source>
</evidence>
<protein>
    <submittedName>
        <fullName evidence="7">Pyridine nucleotide-disulfide oxidoreductase</fullName>
    </submittedName>
</protein>
<dbReference type="FunFam" id="3.30.390.30:FF:000001">
    <property type="entry name" value="Dihydrolipoyl dehydrogenase"/>
    <property type="match status" value="1"/>
</dbReference>
<dbReference type="GO" id="GO:0050660">
    <property type="term" value="F:flavin adenine dinucleotide binding"/>
    <property type="evidence" value="ECO:0007669"/>
    <property type="project" value="TreeGrafter"/>
</dbReference>
<gene>
    <name evidence="7" type="ORF">HQ497_04835</name>
</gene>
<feature type="domain" description="Pyridine nucleotide-disulphide oxidoreductase dimerisation" evidence="6">
    <location>
        <begin position="51"/>
        <end position="156"/>
    </location>
</feature>
<dbReference type="InterPro" id="IPR036188">
    <property type="entry name" value="FAD/NAD-bd_sf"/>
</dbReference>
<evidence type="ECO:0000313" key="7">
    <source>
        <dbReference type="EMBL" id="NQV64672.1"/>
    </source>
</evidence>
<dbReference type="Gene3D" id="3.50.50.60">
    <property type="entry name" value="FAD/NAD(P)-binding domain"/>
    <property type="match status" value="1"/>
</dbReference>